<dbReference type="PROSITE" id="PS50977">
    <property type="entry name" value="HTH_TETR_2"/>
    <property type="match status" value="1"/>
</dbReference>
<dbReference type="InterPro" id="IPR009057">
    <property type="entry name" value="Homeodomain-like_sf"/>
</dbReference>
<dbReference type="EMBL" id="CP011125">
    <property type="protein sequence ID" value="AKF04162.1"/>
    <property type="molecule type" value="Genomic_DNA"/>
</dbReference>
<feature type="DNA-binding region" description="H-T-H motif" evidence="4">
    <location>
        <begin position="49"/>
        <end position="68"/>
    </location>
</feature>
<evidence type="ECO:0000256" key="4">
    <source>
        <dbReference type="PROSITE-ProRule" id="PRU00335"/>
    </source>
</evidence>
<evidence type="ECO:0000313" key="8">
    <source>
        <dbReference type="Proteomes" id="UP000034883"/>
    </source>
</evidence>
<sequence>MGSKRAKKKPSVKSKTREEPRRRVPERTRETLIAAAAALFHEQGLDAPSLDAICERAGYTRGAFYVHFASRDELVGAVVEKAMKDFLDAIVAEGAGDLRSIVAAFVKAVEEGRFPVSQRMRASQVLEACARSWELTVKYLGVMVSARERLAEVLRTSQAAGVVREDLRAEPIADMLLALVMGAQIATQLGAPYDARAVEAELMRMLEPPDGERRRRRGA</sequence>
<evidence type="ECO:0000259" key="6">
    <source>
        <dbReference type="PROSITE" id="PS50977"/>
    </source>
</evidence>
<dbReference type="GO" id="GO:0003700">
    <property type="term" value="F:DNA-binding transcription factor activity"/>
    <property type="evidence" value="ECO:0007669"/>
    <property type="project" value="TreeGrafter"/>
</dbReference>
<dbReference type="Pfam" id="PF00440">
    <property type="entry name" value="TetR_N"/>
    <property type="match status" value="1"/>
</dbReference>
<dbReference type="InterPro" id="IPR050109">
    <property type="entry name" value="HTH-type_TetR-like_transc_reg"/>
</dbReference>
<name>A0A0F6W088_9BACT</name>
<dbReference type="InterPro" id="IPR036271">
    <property type="entry name" value="Tet_transcr_reg_TetR-rel_C_sf"/>
</dbReference>
<dbReference type="PANTHER" id="PTHR30055:SF234">
    <property type="entry name" value="HTH-TYPE TRANSCRIPTIONAL REGULATOR BETI"/>
    <property type="match status" value="1"/>
</dbReference>
<evidence type="ECO:0000256" key="2">
    <source>
        <dbReference type="ARBA" id="ARBA00023125"/>
    </source>
</evidence>
<evidence type="ECO:0000256" key="5">
    <source>
        <dbReference type="SAM" id="MobiDB-lite"/>
    </source>
</evidence>
<dbReference type="Proteomes" id="UP000034883">
    <property type="component" value="Chromosome"/>
</dbReference>
<dbReference type="GO" id="GO:0000976">
    <property type="term" value="F:transcription cis-regulatory region binding"/>
    <property type="evidence" value="ECO:0007669"/>
    <property type="project" value="TreeGrafter"/>
</dbReference>
<feature type="domain" description="HTH tetR-type" evidence="6">
    <location>
        <begin position="26"/>
        <end position="86"/>
    </location>
</feature>
<gene>
    <name evidence="7" type="ORF">DB32_001311</name>
</gene>
<accession>A0A0F6W088</accession>
<keyword evidence="1" id="KW-0805">Transcription regulation</keyword>
<evidence type="ECO:0000256" key="3">
    <source>
        <dbReference type="ARBA" id="ARBA00023163"/>
    </source>
</evidence>
<reference evidence="7 8" key="1">
    <citation type="submission" date="2015-03" db="EMBL/GenBank/DDBJ databases">
        <title>Genome assembly of Sandaracinus amylolyticus DSM 53668.</title>
        <authorList>
            <person name="Sharma G."/>
            <person name="Subramanian S."/>
        </authorList>
    </citation>
    <scope>NUCLEOTIDE SEQUENCE [LARGE SCALE GENOMIC DNA]</scope>
    <source>
        <strain evidence="7 8">DSM 53668</strain>
    </source>
</reference>
<dbReference type="Gene3D" id="1.10.357.10">
    <property type="entry name" value="Tetracycline Repressor, domain 2"/>
    <property type="match status" value="1"/>
</dbReference>
<keyword evidence="8" id="KW-1185">Reference proteome</keyword>
<evidence type="ECO:0000256" key="1">
    <source>
        <dbReference type="ARBA" id="ARBA00023015"/>
    </source>
</evidence>
<dbReference type="KEGG" id="samy:DB32_001311"/>
<dbReference type="PANTHER" id="PTHR30055">
    <property type="entry name" value="HTH-TYPE TRANSCRIPTIONAL REGULATOR RUTR"/>
    <property type="match status" value="1"/>
</dbReference>
<dbReference type="AlphaFoldDB" id="A0A0F6W088"/>
<protein>
    <submittedName>
        <fullName evidence="7">Transcriptional regulator, TetR family protein</fullName>
    </submittedName>
</protein>
<dbReference type="SUPFAM" id="SSF48498">
    <property type="entry name" value="Tetracyclin repressor-like, C-terminal domain"/>
    <property type="match status" value="1"/>
</dbReference>
<dbReference type="SUPFAM" id="SSF46689">
    <property type="entry name" value="Homeodomain-like"/>
    <property type="match status" value="1"/>
</dbReference>
<feature type="region of interest" description="Disordered" evidence="5">
    <location>
        <begin position="1"/>
        <end position="27"/>
    </location>
</feature>
<dbReference type="STRING" id="927083.DB32_001311"/>
<evidence type="ECO:0000313" key="7">
    <source>
        <dbReference type="EMBL" id="AKF04162.1"/>
    </source>
</evidence>
<organism evidence="7 8">
    <name type="scientific">Sandaracinus amylolyticus</name>
    <dbReference type="NCBI Taxonomy" id="927083"/>
    <lineage>
        <taxon>Bacteria</taxon>
        <taxon>Pseudomonadati</taxon>
        <taxon>Myxococcota</taxon>
        <taxon>Polyangia</taxon>
        <taxon>Polyangiales</taxon>
        <taxon>Sandaracinaceae</taxon>
        <taxon>Sandaracinus</taxon>
    </lineage>
</organism>
<feature type="compositionally biased region" description="Basic and acidic residues" evidence="5">
    <location>
        <begin position="15"/>
        <end position="27"/>
    </location>
</feature>
<dbReference type="InterPro" id="IPR001647">
    <property type="entry name" value="HTH_TetR"/>
</dbReference>
<keyword evidence="2 4" id="KW-0238">DNA-binding</keyword>
<feature type="compositionally biased region" description="Basic residues" evidence="5">
    <location>
        <begin position="1"/>
        <end position="14"/>
    </location>
</feature>
<keyword evidence="3" id="KW-0804">Transcription</keyword>
<dbReference type="PRINTS" id="PR00455">
    <property type="entry name" value="HTHTETR"/>
</dbReference>
<proteinExistence type="predicted"/>